<evidence type="ECO:0000313" key="2">
    <source>
        <dbReference type="EMBL" id="MBF1165045.1"/>
    </source>
</evidence>
<keyword evidence="1" id="KW-0472">Membrane</keyword>
<dbReference type="Proteomes" id="UP000718593">
    <property type="component" value="Unassembled WGS sequence"/>
</dbReference>
<dbReference type="InterPro" id="IPR045584">
    <property type="entry name" value="Pilin-like"/>
</dbReference>
<keyword evidence="1" id="KW-1133">Transmembrane helix</keyword>
<feature type="transmembrane region" description="Helical" evidence="1">
    <location>
        <begin position="12"/>
        <end position="36"/>
    </location>
</feature>
<comment type="caution">
    <text evidence="2">The sequence shown here is derived from an EMBL/GenBank/DDBJ whole genome shotgun (WGS) entry which is preliminary data.</text>
</comment>
<protein>
    <recommendedName>
        <fullName evidence="4">Prepilin-type N-terminal cleavage/methylation domain-containing protein</fullName>
    </recommendedName>
</protein>
<name>A0A930FZN7_9RHOO</name>
<accession>A0A930FZN7</accession>
<evidence type="ECO:0000256" key="1">
    <source>
        <dbReference type="SAM" id="Phobius"/>
    </source>
</evidence>
<proteinExistence type="predicted"/>
<dbReference type="AlphaFoldDB" id="A0A930FZN7"/>
<feature type="non-terminal residue" evidence="2">
    <location>
        <position position="84"/>
    </location>
</feature>
<reference evidence="2" key="1">
    <citation type="submission" date="2020-04" db="EMBL/GenBank/DDBJ databases">
        <title>Deep metagenomics examines the oral microbiome during advanced dental caries in children, revealing novel taxa and co-occurrences with host molecules.</title>
        <authorList>
            <person name="Baker J.L."/>
            <person name="Morton J.T."/>
            <person name="Dinis M."/>
            <person name="Alvarez R."/>
            <person name="Tran N.C."/>
            <person name="Knight R."/>
            <person name="Edlund A."/>
        </authorList>
    </citation>
    <scope>NUCLEOTIDE SEQUENCE</scope>
    <source>
        <strain evidence="2">JCVI_32_bin.24</strain>
    </source>
</reference>
<organism evidence="2 3">
    <name type="scientific">Dechloromonas agitata</name>
    <dbReference type="NCBI Taxonomy" id="73030"/>
    <lineage>
        <taxon>Bacteria</taxon>
        <taxon>Pseudomonadati</taxon>
        <taxon>Pseudomonadota</taxon>
        <taxon>Betaproteobacteria</taxon>
        <taxon>Rhodocyclales</taxon>
        <taxon>Azonexaceae</taxon>
        <taxon>Dechloromonas</taxon>
    </lineage>
</organism>
<evidence type="ECO:0008006" key="4">
    <source>
        <dbReference type="Google" id="ProtNLM"/>
    </source>
</evidence>
<sequence length="84" mass="9318">MKTTTIRPEWGFSLVELMIALALGLFLTGVAITIVINNRQTFRTAENQARMQENARAAFEMMARDLRGAGGNPCGANQYTALRR</sequence>
<dbReference type="SUPFAM" id="SSF54523">
    <property type="entry name" value="Pili subunits"/>
    <property type="match status" value="1"/>
</dbReference>
<evidence type="ECO:0000313" key="3">
    <source>
        <dbReference type="Proteomes" id="UP000718593"/>
    </source>
</evidence>
<keyword evidence="1" id="KW-0812">Transmembrane</keyword>
<gene>
    <name evidence="2" type="ORF">HXL68_08385</name>
</gene>
<dbReference type="EMBL" id="JABZMI010000143">
    <property type="protein sequence ID" value="MBF1165045.1"/>
    <property type="molecule type" value="Genomic_DNA"/>
</dbReference>